<evidence type="ECO:0000256" key="10">
    <source>
        <dbReference type="SAM" id="MobiDB-lite"/>
    </source>
</evidence>
<dbReference type="Pfam" id="PF00412">
    <property type="entry name" value="LIM"/>
    <property type="match status" value="2"/>
</dbReference>
<dbReference type="PANTHER" id="PTHR24208">
    <property type="entry name" value="LIM/HOMEOBOX PROTEIN LHX"/>
    <property type="match status" value="1"/>
</dbReference>
<feature type="region of interest" description="Disordered" evidence="10">
    <location>
        <begin position="135"/>
        <end position="169"/>
    </location>
</feature>
<dbReference type="FunFam" id="2.10.110.10:FF:000033">
    <property type="entry name" value="LIM/homeobox protein Lhx9 isoform X2"/>
    <property type="match status" value="1"/>
</dbReference>
<dbReference type="PROSITE" id="PS00478">
    <property type="entry name" value="LIM_DOMAIN_1"/>
    <property type="match status" value="2"/>
</dbReference>
<dbReference type="SUPFAM" id="SSF57716">
    <property type="entry name" value="Glucocorticoid receptor-like (DNA-binding domain)"/>
    <property type="match status" value="2"/>
</dbReference>
<dbReference type="CDD" id="cd09369">
    <property type="entry name" value="LIM1_Lhx2_Lhx9"/>
    <property type="match status" value="1"/>
</dbReference>
<keyword evidence="7" id="KW-0371">Homeobox</keyword>
<dbReference type="InterPro" id="IPR050453">
    <property type="entry name" value="LIM_Homeobox_TF"/>
</dbReference>
<dbReference type="AlphaFoldDB" id="A0A0K8SJM7"/>
<evidence type="ECO:0000256" key="1">
    <source>
        <dbReference type="ARBA" id="ARBA00004123"/>
    </source>
</evidence>
<evidence type="ECO:0000256" key="7">
    <source>
        <dbReference type="ARBA" id="ARBA00023155"/>
    </source>
</evidence>
<dbReference type="GO" id="GO:0030182">
    <property type="term" value="P:neuron differentiation"/>
    <property type="evidence" value="ECO:0007669"/>
    <property type="project" value="TreeGrafter"/>
</dbReference>
<name>A0A0K8SJM7_LYGHE</name>
<keyword evidence="4 9" id="KW-0862">Zinc</keyword>
<dbReference type="GO" id="GO:0046872">
    <property type="term" value="F:metal ion binding"/>
    <property type="evidence" value="ECO:0007669"/>
    <property type="project" value="UniProtKB-KW"/>
</dbReference>
<proteinExistence type="predicted"/>
<dbReference type="CDD" id="cd09377">
    <property type="entry name" value="LIM2_Lhx2_Lhx9"/>
    <property type="match status" value="1"/>
</dbReference>
<evidence type="ECO:0000256" key="5">
    <source>
        <dbReference type="ARBA" id="ARBA00023038"/>
    </source>
</evidence>
<evidence type="ECO:0000256" key="6">
    <source>
        <dbReference type="ARBA" id="ARBA00023125"/>
    </source>
</evidence>
<evidence type="ECO:0000256" key="2">
    <source>
        <dbReference type="ARBA" id="ARBA00022723"/>
    </source>
</evidence>
<protein>
    <recommendedName>
        <fullName evidence="11">LIM zinc-binding domain-containing protein</fullName>
    </recommendedName>
</protein>
<dbReference type="GO" id="GO:0000981">
    <property type="term" value="F:DNA-binding transcription factor activity, RNA polymerase II-specific"/>
    <property type="evidence" value="ECO:0007669"/>
    <property type="project" value="TreeGrafter"/>
</dbReference>
<dbReference type="InterPro" id="IPR001781">
    <property type="entry name" value="Znf_LIM"/>
</dbReference>
<evidence type="ECO:0000313" key="12">
    <source>
        <dbReference type="EMBL" id="JAG53374.1"/>
    </source>
</evidence>
<keyword evidence="6" id="KW-0238">DNA-binding</keyword>
<dbReference type="EMBL" id="GBRD01012450">
    <property type="protein sequence ID" value="JAG53374.1"/>
    <property type="molecule type" value="Transcribed_RNA"/>
</dbReference>
<accession>A0A0K8SJM7</accession>
<keyword evidence="2 9" id="KW-0479">Metal-binding</keyword>
<reference evidence="12" key="1">
    <citation type="submission" date="2014-09" db="EMBL/GenBank/DDBJ databases">
        <authorList>
            <person name="Magalhaes I.L.F."/>
            <person name="Oliveira U."/>
            <person name="Santos F.R."/>
            <person name="Vidigal T.H.D.A."/>
            <person name="Brescovit A.D."/>
            <person name="Santos A.J."/>
        </authorList>
    </citation>
    <scope>NUCLEOTIDE SEQUENCE</scope>
</reference>
<evidence type="ECO:0000256" key="3">
    <source>
        <dbReference type="ARBA" id="ARBA00022737"/>
    </source>
</evidence>
<dbReference type="GO" id="GO:0000977">
    <property type="term" value="F:RNA polymerase II transcription regulatory region sequence-specific DNA binding"/>
    <property type="evidence" value="ECO:0007669"/>
    <property type="project" value="TreeGrafter"/>
</dbReference>
<feature type="domain" description="LIM zinc-binding" evidence="11">
    <location>
        <begin position="10"/>
        <end position="71"/>
    </location>
</feature>
<dbReference type="PROSITE" id="PS50023">
    <property type="entry name" value="LIM_DOMAIN_2"/>
    <property type="match status" value="2"/>
</dbReference>
<dbReference type="Gene3D" id="2.10.110.10">
    <property type="entry name" value="Cysteine Rich Protein"/>
    <property type="match status" value="2"/>
</dbReference>
<keyword evidence="3" id="KW-0677">Repeat</keyword>
<evidence type="ECO:0000259" key="11">
    <source>
        <dbReference type="PROSITE" id="PS50023"/>
    </source>
</evidence>
<evidence type="ECO:0000256" key="4">
    <source>
        <dbReference type="ARBA" id="ARBA00022833"/>
    </source>
</evidence>
<organism evidence="12">
    <name type="scientific">Lygus hesperus</name>
    <name type="common">Western plant bug</name>
    <dbReference type="NCBI Taxonomy" id="30085"/>
    <lineage>
        <taxon>Eukaryota</taxon>
        <taxon>Metazoa</taxon>
        <taxon>Ecdysozoa</taxon>
        <taxon>Arthropoda</taxon>
        <taxon>Hexapoda</taxon>
        <taxon>Insecta</taxon>
        <taxon>Pterygota</taxon>
        <taxon>Neoptera</taxon>
        <taxon>Paraneoptera</taxon>
        <taxon>Hemiptera</taxon>
        <taxon>Heteroptera</taxon>
        <taxon>Panheteroptera</taxon>
        <taxon>Cimicomorpha</taxon>
        <taxon>Miridae</taxon>
        <taxon>Mirini</taxon>
        <taxon>Lygus</taxon>
    </lineage>
</organism>
<dbReference type="GO" id="GO:0005634">
    <property type="term" value="C:nucleus"/>
    <property type="evidence" value="ECO:0007669"/>
    <property type="project" value="UniProtKB-SubCell"/>
</dbReference>
<dbReference type="PANTHER" id="PTHR24208:SF168">
    <property type="entry name" value="PROTEIN APTEROUS"/>
    <property type="match status" value="1"/>
</dbReference>
<dbReference type="SMART" id="SM00132">
    <property type="entry name" value="LIM"/>
    <property type="match status" value="2"/>
</dbReference>
<keyword evidence="5 9" id="KW-0440">LIM domain</keyword>
<dbReference type="FunFam" id="2.10.110.10:FF:000136">
    <property type="entry name" value="LIM domain family"/>
    <property type="match status" value="1"/>
</dbReference>
<comment type="subcellular location">
    <subcellularLocation>
        <location evidence="1">Nucleus</location>
    </subcellularLocation>
</comment>
<keyword evidence="8" id="KW-0539">Nucleus</keyword>
<evidence type="ECO:0000256" key="8">
    <source>
        <dbReference type="ARBA" id="ARBA00023242"/>
    </source>
</evidence>
<feature type="domain" description="LIM zinc-binding" evidence="11">
    <location>
        <begin position="72"/>
        <end position="134"/>
    </location>
</feature>
<sequence>MLKEVLEEDSCCAGCQGRITERFYLLAVDRQWHLGCLQCAECKLSLDTEVTCYSRHGNIYCKHDYHRLFGVRRCGRCGAGISSSELVMRAKGEVFHVHCFACSSCGVLLTKGDTFGMRGGAVFCRPHYEMLPQDLDGPPSPAWAGKGRPRKRKLSSPEPQETPLRLTHPSLDAPRWRSVVVDGVSLVRQFGDVAWRPSAAHQENEDVFQAPPAQNDEVLLRHQPEPGRQGFEATGSKNWALQEGFAGLVPECEGQVEAKPDEAGRCGKR</sequence>
<evidence type="ECO:0000256" key="9">
    <source>
        <dbReference type="PROSITE-ProRule" id="PRU00125"/>
    </source>
</evidence>